<dbReference type="EC" id="3.4.11.-" evidence="2"/>
<evidence type="ECO:0000313" key="2">
    <source>
        <dbReference type="EMBL" id="WKW14184.1"/>
    </source>
</evidence>
<dbReference type="InterPro" id="IPR014553">
    <property type="entry name" value="Aminopept"/>
</dbReference>
<gene>
    <name evidence="1" type="ORF">Strain138_000515</name>
    <name evidence="2" type="ORF">Strain318_000515</name>
</gene>
<dbReference type="GO" id="GO:0004177">
    <property type="term" value="F:aminopeptidase activity"/>
    <property type="evidence" value="ECO:0007669"/>
    <property type="project" value="UniProtKB-KW"/>
</dbReference>
<keyword evidence="3" id="KW-1185">Reference proteome</keyword>
<keyword evidence="2" id="KW-0378">Hydrolase</keyword>
<organism evidence="2 3">
    <name type="scientific">Pseudogemmatithrix spongiicola</name>
    <dbReference type="NCBI Taxonomy" id="3062599"/>
    <lineage>
        <taxon>Bacteria</taxon>
        <taxon>Pseudomonadati</taxon>
        <taxon>Gemmatimonadota</taxon>
        <taxon>Gemmatimonadia</taxon>
        <taxon>Gemmatimonadales</taxon>
        <taxon>Gemmatimonadaceae</taxon>
        <taxon>Pseudogemmatithrix</taxon>
    </lineage>
</organism>
<dbReference type="RefSeq" id="WP_367886974.1">
    <property type="nucleotide sequence ID" value="NZ_CP130612.1"/>
</dbReference>
<dbReference type="EMBL" id="CP130612">
    <property type="protein sequence ID" value="WKW11274.1"/>
    <property type="molecule type" value="Genomic_DNA"/>
</dbReference>
<dbReference type="Proteomes" id="UP001229955">
    <property type="component" value="Chromosome"/>
</dbReference>
<dbReference type="KEGG" id="pspc:Strain318_000515"/>
<proteinExistence type="predicted"/>
<dbReference type="Pfam" id="PF10023">
    <property type="entry name" value="Aminopep"/>
    <property type="match status" value="1"/>
</dbReference>
<dbReference type="AlphaFoldDB" id="A0AA49JY33"/>
<name>A0AA49JY33_9BACT</name>
<accession>A0AA49JSN8</accession>
<keyword evidence="2" id="KW-0645">Protease</keyword>
<accession>A0AA49JY33</accession>
<keyword evidence="2" id="KW-0031">Aminopeptidase</keyword>
<sequence>MRRWGRRGLLGLGVLLGVGLLLLVATPLGRYLLRAGYEEARILLARRSIGEMVRDSTVDGETREKLRLVLAARAFAVDSLGLPAGETFTQFTQLETDTLVLVLSGARPDWLEPVLWRFPIVGRLPYKGFFRLADALAAERELREKGFDTYLRPASAFSTLGWFNDPLLSTTLAQDSLDLVNTVIHELTHNRYFAAGDASYNESFANFVGARGAEAFFRSRGDSVRAARTAARWDDERVLAAYWARLYGRLDSTFRAHPGDSLRERRIALRDSLYGAAREELRTSVAPQWKTIAPRYADLVRLDNAAVLARRVYLTEIERFEAVYAAAGRELRPVVDTLVLRHRQGRWHTPTKAAAR</sequence>
<dbReference type="EMBL" id="CP130613">
    <property type="protein sequence ID" value="WKW14184.1"/>
    <property type="molecule type" value="Genomic_DNA"/>
</dbReference>
<evidence type="ECO:0000313" key="1">
    <source>
        <dbReference type="EMBL" id="WKW11274.1"/>
    </source>
</evidence>
<evidence type="ECO:0000313" key="3">
    <source>
        <dbReference type="Proteomes" id="UP001229955"/>
    </source>
</evidence>
<reference evidence="2" key="1">
    <citation type="submission" date="2023-07" db="EMBL/GenBank/DDBJ databases">
        <authorList>
            <person name="Haufschild T."/>
            <person name="Kallscheuer N."/>
            <person name="Hammer J."/>
            <person name="Kohn T."/>
            <person name="Kabuu M."/>
            <person name="Jogler M."/>
            <person name="Wohfarth N."/>
            <person name="Heuer A."/>
            <person name="Rohde M."/>
            <person name="van Teeseling M.C.F."/>
            <person name="Jogler C."/>
        </authorList>
    </citation>
    <scope>NUCLEOTIDE SEQUENCE</scope>
    <source>
        <strain evidence="1">Strain 138</strain>
        <strain evidence="2">Strain 318</strain>
    </source>
</reference>
<protein>
    <submittedName>
        <fullName evidence="2">Aminopeptidase</fullName>
        <ecNumber evidence="2">3.4.11.-</ecNumber>
    </submittedName>
</protein>